<dbReference type="STRING" id="40998.A0A2P8ABJ2"/>
<evidence type="ECO:0000256" key="1">
    <source>
        <dbReference type="SAM" id="MobiDB-lite"/>
    </source>
</evidence>
<feature type="compositionally biased region" description="Polar residues" evidence="1">
    <location>
        <begin position="166"/>
        <end position="176"/>
    </location>
</feature>
<name>A0A2P8ABJ2_9PEZI</name>
<sequence>MASTFIGNSSESFSELYEHLKSFPTPLLPPGKAHDPEMTDRIASLYVHPTLESLLHILNLDLPSAHFLVRHMQSPPCWEGMYIHGLLHRIEGDYDNCRAWYADVCTCDSFTSFFTTSDTDLPPPLSFLAPNLDALAGSPNEDEDPEASNSSSAPAKDAESGPRLMRTSQGGKVPSQASARAFISAIEALRKTSAKAADDASRKAELEKASRAEIEALMKFCADQFGTGKVEDASKVWVKMGEEHRAMGESMVSGGEGYRKF</sequence>
<feature type="region of interest" description="Disordered" evidence="1">
    <location>
        <begin position="132"/>
        <end position="176"/>
    </location>
</feature>
<dbReference type="Proteomes" id="UP000243723">
    <property type="component" value="Unassembled WGS sequence"/>
</dbReference>
<proteinExistence type="predicted"/>
<evidence type="ECO:0000313" key="3">
    <source>
        <dbReference type="Proteomes" id="UP000243723"/>
    </source>
</evidence>
<reference evidence="2 3" key="1">
    <citation type="submission" date="2017-05" db="EMBL/GenBank/DDBJ databases">
        <title>Draft genome sequence of Elsinoe australis.</title>
        <authorList>
            <person name="Cheng Q."/>
        </authorList>
    </citation>
    <scope>NUCLEOTIDE SEQUENCE [LARGE SCALE GENOMIC DNA]</scope>
    <source>
        <strain evidence="2 3">NL1</strain>
    </source>
</reference>
<dbReference type="AlphaFoldDB" id="A0A2P8ABJ2"/>
<evidence type="ECO:0000313" key="2">
    <source>
        <dbReference type="EMBL" id="PSK57849.1"/>
    </source>
</evidence>
<organism evidence="2 3">
    <name type="scientific">Elsinoe australis</name>
    <dbReference type="NCBI Taxonomy" id="40998"/>
    <lineage>
        <taxon>Eukaryota</taxon>
        <taxon>Fungi</taxon>
        <taxon>Dikarya</taxon>
        <taxon>Ascomycota</taxon>
        <taxon>Pezizomycotina</taxon>
        <taxon>Dothideomycetes</taxon>
        <taxon>Dothideomycetidae</taxon>
        <taxon>Myriangiales</taxon>
        <taxon>Elsinoaceae</taxon>
        <taxon>Elsinoe</taxon>
    </lineage>
</organism>
<dbReference type="OrthoDB" id="2306919at2759"/>
<gene>
    <name evidence="2" type="ORF">B9Z65_9051</name>
</gene>
<keyword evidence="3" id="KW-1185">Reference proteome</keyword>
<dbReference type="EMBL" id="NHZQ01000037">
    <property type="protein sequence ID" value="PSK57849.1"/>
    <property type="molecule type" value="Genomic_DNA"/>
</dbReference>
<accession>A0A2P8ABJ2</accession>
<protein>
    <submittedName>
        <fullName evidence="2">Uncharacterized protein</fullName>
    </submittedName>
</protein>
<comment type="caution">
    <text evidence="2">The sequence shown here is derived from an EMBL/GenBank/DDBJ whole genome shotgun (WGS) entry which is preliminary data.</text>
</comment>